<dbReference type="Proteomes" id="UP000310353">
    <property type="component" value="Unassembled WGS sequence"/>
</dbReference>
<sequence length="95" mass="11248">MEFLGLAYFIINFIGAIEIAGDAKQRNMSGLWWGIGAFLLGVFVWILYIAVKKPYKREQKMSRMRDIDFLVRLRERGVITEAEYEKHKTEVFDWI</sequence>
<organism evidence="2 3">
    <name type="scientific">Campylobacter aviculae</name>
    <dbReference type="NCBI Taxonomy" id="2510190"/>
    <lineage>
        <taxon>Bacteria</taxon>
        <taxon>Pseudomonadati</taxon>
        <taxon>Campylobacterota</taxon>
        <taxon>Epsilonproteobacteria</taxon>
        <taxon>Campylobacterales</taxon>
        <taxon>Campylobacteraceae</taxon>
        <taxon>Campylobacter</taxon>
    </lineage>
</organism>
<dbReference type="EMBL" id="NXMA01000023">
    <property type="protein sequence ID" value="TKX29123.1"/>
    <property type="molecule type" value="Genomic_DNA"/>
</dbReference>
<proteinExistence type="predicted"/>
<name>A0A4U7BCL3_9BACT</name>
<keyword evidence="1" id="KW-0812">Transmembrane</keyword>
<evidence type="ECO:0000313" key="2">
    <source>
        <dbReference type="EMBL" id="TKX29123.1"/>
    </source>
</evidence>
<gene>
    <name evidence="2" type="ORF">CQA76_08475</name>
</gene>
<comment type="caution">
    <text evidence="2">The sequence shown here is derived from an EMBL/GenBank/DDBJ whole genome shotgun (WGS) entry which is preliminary data.</text>
</comment>
<reference evidence="2 3" key="1">
    <citation type="submission" date="2018-05" db="EMBL/GenBank/DDBJ databases">
        <title>Novel Campyloabacter and Helicobacter Species and Strains.</title>
        <authorList>
            <person name="Mannion A.J."/>
            <person name="Shen Z."/>
            <person name="Fox J.G."/>
        </authorList>
    </citation>
    <scope>NUCLEOTIDE SEQUENCE [LARGE SCALE GENOMIC DNA]</scope>
    <source>
        <strain evidence="3">MIT17-670</strain>
    </source>
</reference>
<evidence type="ECO:0008006" key="4">
    <source>
        <dbReference type="Google" id="ProtNLM"/>
    </source>
</evidence>
<keyword evidence="3" id="KW-1185">Reference proteome</keyword>
<accession>A0A4U7BCL3</accession>
<dbReference type="AlphaFoldDB" id="A0A4U7BCL3"/>
<protein>
    <recommendedName>
        <fullName evidence="4">SHOCT domain-containing protein</fullName>
    </recommendedName>
</protein>
<evidence type="ECO:0000313" key="3">
    <source>
        <dbReference type="Proteomes" id="UP000310353"/>
    </source>
</evidence>
<evidence type="ECO:0000256" key="1">
    <source>
        <dbReference type="SAM" id="Phobius"/>
    </source>
</evidence>
<keyword evidence="1" id="KW-1133">Transmembrane helix</keyword>
<keyword evidence="1" id="KW-0472">Membrane</keyword>
<feature type="transmembrane region" description="Helical" evidence="1">
    <location>
        <begin position="32"/>
        <end position="51"/>
    </location>
</feature>
<dbReference type="OrthoDB" id="5540910at2"/>
<dbReference type="RefSeq" id="WP_137622948.1">
    <property type="nucleotide sequence ID" value="NZ_NXMA01000023.1"/>
</dbReference>